<dbReference type="GO" id="GO:0004016">
    <property type="term" value="F:adenylate cyclase activity"/>
    <property type="evidence" value="ECO:0007669"/>
    <property type="project" value="UniProtKB-ARBA"/>
</dbReference>
<feature type="domain" description="Guanylate cyclase" evidence="1">
    <location>
        <begin position="1"/>
        <end position="54"/>
    </location>
</feature>
<sequence>MYKLIIDNSLKDSNLGLRSGVTYGSQILRSNLGNDFVRDFTVTGETVNLAARLEHISIHELKLHNKMYFQNTIDRFSEISRLVSVCKDEHKLNPETFEVIQQFTLYQNIRSNLEKLDKARFDIRFNQAFYLKIKDHFKKKGFPVLNPEMSEIHGYEEYEVNNFKLKFYFLYYNPKGFSSFERIRILPIEADILDKCDIHSIIS</sequence>
<dbReference type="InterPro" id="IPR029787">
    <property type="entry name" value="Nucleotide_cyclase"/>
</dbReference>
<dbReference type="Gene3D" id="3.30.70.1230">
    <property type="entry name" value="Nucleotide cyclase"/>
    <property type="match status" value="1"/>
</dbReference>
<name>A0A975GHF8_9BACT</name>
<dbReference type="PROSITE" id="PS50125">
    <property type="entry name" value="GUANYLATE_CYCLASE_2"/>
    <property type="match status" value="1"/>
</dbReference>
<dbReference type="EMBL" id="CP061799">
    <property type="protein sequence ID" value="QTA81342.1"/>
    <property type="molecule type" value="Genomic_DNA"/>
</dbReference>
<reference evidence="2" key="1">
    <citation type="journal article" date="2021" name="Microb. Physiol.">
        <title>Proteogenomic Insights into the Physiology of Marine, Sulfate-Reducing, Filamentous Desulfonema limicola and Desulfonema magnum.</title>
        <authorList>
            <person name="Schnaars V."/>
            <person name="Wohlbrand L."/>
            <person name="Scheve S."/>
            <person name="Hinrichs C."/>
            <person name="Reinhardt R."/>
            <person name="Rabus R."/>
        </authorList>
    </citation>
    <scope>NUCLEOTIDE SEQUENCE</scope>
    <source>
        <strain evidence="2">5ac10</strain>
    </source>
</reference>
<dbReference type="GO" id="GO:0009190">
    <property type="term" value="P:cyclic nucleotide biosynthetic process"/>
    <property type="evidence" value="ECO:0007669"/>
    <property type="project" value="InterPro"/>
</dbReference>
<dbReference type="InterPro" id="IPR001054">
    <property type="entry name" value="A/G_cyclase"/>
</dbReference>
<accession>A0A975GHF8</accession>
<protein>
    <submittedName>
        <fullName evidence="2">Nucleotide cyclase domain-containing protein</fullName>
    </submittedName>
</protein>
<dbReference type="Proteomes" id="UP000663720">
    <property type="component" value="Chromosome"/>
</dbReference>
<dbReference type="RefSeq" id="WP_207687387.1">
    <property type="nucleotide sequence ID" value="NZ_CP061799.1"/>
</dbReference>
<gene>
    <name evidence="2" type="ORF">dnl_36740</name>
</gene>
<dbReference type="SUPFAM" id="SSF55073">
    <property type="entry name" value="Nucleotide cyclase"/>
    <property type="match status" value="1"/>
</dbReference>
<dbReference type="GO" id="GO:0035556">
    <property type="term" value="P:intracellular signal transduction"/>
    <property type="evidence" value="ECO:0007669"/>
    <property type="project" value="InterPro"/>
</dbReference>
<proteinExistence type="predicted"/>
<keyword evidence="3" id="KW-1185">Reference proteome</keyword>
<evidence type="ECO:0000313" key="3">
    <source>
        <dbReference type="Proteomes" id="UP000663720"/>
    </source>
</evidence>
<evidence type="ECO:0000259" key="1">
    <source>
        <dbReference type="PROSITE" id="PS50125"/>
    </source>
</evidence>
<organism evidence="2 3">
    <name type="scientific">Desulfonema limicola</name>
    <dbReference type="NCBI Taxonomy" id="45656"/>
    <lineage>
        <taxon>Bacteria</taxon>
        <taxon>Pseudomonadati</taxon>
        <taxon>Thermodesulfobacteriota</taxon>
        <taxon>Desulfobacteria</taxon>
        <taxon>Desulfobacterales</taxon>
        <taxon>Desulfococcaceae</taxon>
        <taxon>Desulfonema</taxon>
    </lineage>
</organism>
<evidence type="ECO:0000313" key="2">
    <source>
        <dbReference type="EMBL" id="QTA81342.1"/>
    </source>
</evidence>
<dbReference type="AlphaFoldDB" id="A0A975GHF8"/>
<dbReference type="KEGG" id="dli:dnl_36740"/>